<evidence type="ECO:0000313" key="2">
    <source>
        <dbReference type="EMBL" id="BAM79007.1"/>
    </source>
</evidence>
<keyword evidence="3" id="KW-1185">Reference proteome</keyword>
<proteinExistence type="predicted"/>
<dbReference type="Gramene" id="CMC068CT">
    <property type="protein sequence ID" value="CMC068CT"/>
    <property type="gene ID" value="CMC068C"/>
</dbReference>
<dbReference type="GeneID" id="16992457"/>
<evidence type="ECO:0000313" key="3">
    <source>
        <dbReference type="Proteomes" id="UP000007014"/>
    </source>
</evidence>
<name>M1VA95_CYAM1</name>
<feature type="compositionally biased region" description="Basic and acidic residues" evidence="1">
    <location>
        <begin position="88"/>
        <end position="105"/>
    </location>
</feature>
<dbReference type="AlphaFoldDB" id="M1VA95"/>
<dbReference type="Proteomes" id="UP000007014">
    <property type="component" value="Chromosome 3"/>
</dbReference>
<dbReference type="HOGENOM" id="CLU_886702_0_0_1"/>
<dbReference type="RefSeq" id="XP_005535293.1">
    <property type="nucleotide sequence ID" value="XM_005535236.1"/>
</dbReference>
<protein>
    <submittedName>
        <fullName evidence="2">Uncharacterized protein</fullName>
    </submittedName>
</protein>
<gene>
    <name evidence="2" type="ORF">CYME_CMC068C</name>
</gene>
<sequence>MVGEKVSTSRRGSAQDVSKNTPEADATAGAYGSPALHGASWGGTSLRQRQRNALGLPRSSPDQDESRQRSPTPGRSCPASPPATRLQGKAEEGRRHSTEQRRSLGDFESLSSRSSQSSGPMSPTLSGLQTELIPEHAPLDPGLPSSLFGLGPTCKEHDSFSVPGQKGARPPHRRTHEYSHEHAAGADMGPSTRIGSLEVIPRLVSDEGIHAQLMDTPRLGSFDASGGSIARSLDSWRPCLPSDEIFCDIDGSQVQKLEKLVGALRALVPSDEERCTILGNELRNALEHRGLSVQIHTVMRMLEDADQIELTKGH</sequence>
<dbReference type="EMBL" id="AP006485">
    <property type="protein sequence ID" value="BAM79007.1"/>
    <property type="molecule type" value="Genomic_DNA"/>
</dbReference>
<feature type="region of interest" description="Disordered" evidence="1">
    <location>
        <begin position="1"/>
        <end position="192"/>
    </location>
</feature>
<dbReference type="KEGG" id="cme:CYME_CMC068C"/>
<reference evidence="2 3" key="1">
    <citation type="journal article" date="2004" name="Nature">
        <title>Genome sequence of the ultrasmall unicellular red alga Cyanidioschyzon merolae 10D.</title>
        <authorList>
            <person name="Matsuzaki M."/>
            <person name="Misumi O."/>
            <person name="Shin-i T."/>
            <person name="Maruyama S."/>
            <person name="Takahara M."/>
            <person name="Miyagishima S."/>
            <person name="Mori T."/>
            <person name="Nishida K."/>
            <person name="Yagisawa F."/>
            <person name="Nishida K."/>
            <person name="Yoshida Y."/>
            <person name="Nishimura Y."/>
            <person name="Nakao S."/>
            <person name="Kobayashi T."/>
            <person name="Momoyama Y."/>
            <person name="Higashiyama T."/>
            <person name="Minoda A."/>
            <person name="Sano M."/>
            <person name="Nomoto H."/>
            <person name="Oishi K."/>
            <person name="Hayashi H."/>
            <person name="Ohta F."/>
            <person name="Nishizaka S."/>
            <person name="Haga S."/>
            <person name="Miura S."/>
            <person name="Morishita T."/>
            <person name="Kabeya Y."/>
            <person name="Terasawa K."/>
            <person name="Suzuki Y."/>
            <person name="Ishii Y."/>
            <person name="Asakawa S."/>
            <person name="Takano H."/>
            <person name="Ohta N."/>
            <person name="Kuroiwa H."/>
            <person name="Tanaka K."/>
            <person name="Shimizu N."/>
            <person name="Sugano S."/>
            <person name="Sato N."/>
            <person name="Nozaki H."/>
            <person name="Ogasawara N."/>
            <person name="Kohara Y."/>
            <person name="Kuroiwa T."/>
        </authorList>
    </citation>
    <scope>NUCLEOTIDE SEQUENCE [LARGE SCALE GENOMIC DNA]</scope>
    <source>
        <strain evidence="2 3">10D</strain>
    </source>
</reference>
<feature type="compositionally biased region" description="Polar residues" evidence="1">
    <location>
        <begin position="9"/>
        <end position="21"/>
    </location>
</feature>
<reference evidence="2 3" key="2">
    <citation type="journal article" date="2007" name="BMC Biol.">
        <title>A 100%-complete sequence reveals unusually simple genomic features in the hot-spring red alga Cyanidioschyzon merolae.</title>
        <authorList>
            <person name="Nozaki H."/>
            <person name="Takano H."/>
            <person name="Misumi O."/>
            <person name="Terasawa K."/>
            <person name="Matsuzaki M."/>
            <person name="Maruyama S."/>
            <person name="Nishida K."/>
            <person name="Yagisawa F."/>
            <person name="Yoshida Y."/>
            <person name="Fujiwara T."/>
            <person name="Takio S."/>
            <person name="Tamura K."/>
            <person name="Chung S.J."/>
            <person name="Nakamura S."/>
            <person name="Kuroiwa H."/>
            <person name="Tanaka K."/>
            <person name="Sato N."/>
            <person name="Kuroiwa T."/>
        </authorList>
    </citation>
    <scope>NUCLEOTIDE SEQUENCE [LARGE SCALE GENOMIC DNA]</scope>
    <source>
        <strain evidence="2 3">10D</strain>
    </source>
</reference>
<organism evidence="2 3">
    <name type="scientific">Cyanidioschyzon merolae (strain NIES-3377 / 10D)</name>
    <name type="common">Unicellular red alga</name>
    <dbReference type="NCBI Taxonomy" id="280699"/>
    <lineage>
        <taxon>Eukaryota</taxon>
        <taxon>Rhodophyta</taxon>
        <taxon>Bangiophyceae</taxon>
        <taxon>Cyanidiales</taxon>
        <taxon>Cyanidiaceae</taxon>
        <taxon>Cyanidioschyzon</taxon>
    </lineage>
</organism>
<evidence type="ECO:0000256" key="1">
    <source>
        <dbReference type="SAM" id="MobiDB-lite"/>
    </source>
</evidence>
<accession>M1VA95</accession>
<feature type="compositionally biased region" description="Low complexity" evidence="1">
    <location>
        <begin position="109"/>
        <end position="126"/>
    </location>
</feature>
<dbReference type="OrthoDB" id="10403325at2759"/>